<dbReference type="Pfam" id="PF00027">
    <property type="entry name" value="cNMP_binding"/>
    <property type="match status" value="1"/>
</dbReference>
<dbReference type="PANTHER" id="PTHR24567:SF74">
    <property type="entry name" value="HTH-TYPE TRANSCRIPTIONAL REGULATOR ARCR"/>
    <property type="match status" value="1"/>
</dbReference>
<dbReference type="RefSeq" id="WP_025354323.1">
    <property type="nucleotide sequence ID" value="NZ_BAAABQ010000031.1"/>
</dbReference>
<proteinExistence type="predicted"/>
<dbReference type="NCBIfam" id="NF041163">
    <property type="entry name" value="encap_f2b"/>
    <property type="match status" value="1"/>
</dbReference>
<dbReference type="SUPFAM" id="SSF51206">
    <property type="entry name" value="cAMP-binding domain-like"/>
    <property type="match status" value="1"/>
</dbReference>
<evidence type="ECO:0000259" key="1">
    <source>
        <dbReference type="PROSITE" id="PS50042"/>
    </source>
</evidence>
<organism evidence="2 3">
    <name type="scientific">Kutzneria viridogrisea</name>
    <dbReference type="NCBI Taxonomy" id="47990"/>
    <lineage>
        <taxon>Bacteria</taxon>
        <taxon>Bacillati</taxon>
        <taxon>Actinomycetota</taxon>
        <taxon>Actinomycetes</taxon>
        <taxon>Pseudonocardiales</taxon>
        <taxon>Pseudonocardiaceae</taxon>
        <taxon>Kutzneria</taxon>
    </lineage>
</organism>
<sequence>MTETLEPGVDTGQSPQSLGTAAARNLATTTKSVPQMQGISPRWLLHALPWEDIKGGAYRVNRRLTYSVGDGRIEFVATGSQVRVIPAELGEIPALRGFDDSQVLSALANRFVQRELSAGETLAEAGSAVDQVVLIVHGRVTKTGEGKYGNETALGVVADGDFLGDGALAAEQLNWSFTAKADTRCTVLTLSAQSFREVAEQSAELRAHLERFRAAGSQSQNKHGEAAIDLASGHVGEPDLPGTFVDYDEFPREYELSLAQTVLRVHSRVADLYNEPMNQTEQQLRLTIQAVRERQEHELINNRDFGLLHNADFKQRVHPRSGPPTPDDMDNLLARRRKTEFFVAHPRTIAAFRKQCNHRGILPPTTAFEGRQLQSWRGVPILPCDKLPISKHNTSSIIAMRTGVDSEGVIGLRQTGLSDEVEPGLSVRFMGISEKAIISYLVSTYYSAAVLVPDALGVLEDVQIGS</sequence>
<dbReference type="InterPro" id="IPR045641">
    <property type="entry name" value="SrpI-like"/>
</dbReference>
<protein>
    <submittedName>
        <fullName evidence="2">CRP-like cAMP-binding protein</fullName>
    </submittedName>
</protein>
<dbReference type="CDD" id="cd00038">
    <property type="entry name" value="CAP_ED"/>
    <property type="match status" value="1"/>
</dbReference>
<name>A0ABR6BVK0_9PSEU</name>
<evidence type="ECO:0000313" key="3">
    <source>
        <dbReference type="Proteomes" id="UP000517916"/>
    </source>
</evidence>
<accession>A0ABR6BVK0</accession>
<comment type="caution">
    <text evidence="2">The sequence shown here is derived from an EMBL/GenBank/DDBJ whole genome shotgun (WGS) entry which is preliminary data.</text>
</comment>
<dbReference type="InterPro" id="IPR000595">
    <property type="entry name" value="cNMP-bd_dom"/>
</dbReference>
<dbReference type="InterPro" id="IPR049817">
    <property type="entry name" value="Encap_f2b"/>
</dbReference>
<gene>
    <name evidence="2" type="ORF">BC739_008188</name>
</gene>
<dbReference type="Pfam" id="PF19307">
    <property type="entry name" value="SrpI-like"/>
    <property type="match status" value="1"/>
</dbReference>
<dbReference type="InterPro" id="IPR014710">
    <property type="entry name" value="RmlC-like_jellyroll"/>
</dbReference>
<dbReference type="PROSITE" id="PS50042">
    <property type="entry name" value="CNMP_BINDING_3"/>
    <property type="match status" value="1"/>
</dbReference>
<dbReference type="InterPro" id="IPR050397">
    <property type="entry name" value="Env_Response_Regulators"/>
</dbReference>
<dbReference type="EMBL" id="JACJID010000008">
    <property type="protein sequence ID" value="MBA8930941.1"/>
    <property type="molecule type" value="Genomic_DNA"/>
</dbReference>
<feature type="domain" description="Cyclic nucleotide-binding" evidence="1">
    <location>
        <begin position="100"/>
        <end position="206"/>
    </location>
</feature>
<evidence type="ECO:0000313" key="2">
    <source>
        <dbReference type="EMBL" id="MBA8930941.1"/>
    </source>
</evidence>
<dbReference type="PANTHER" id="PTHR24567">
    <property type="entry name" value="CRP FAMILY TRANSCRIPTIONAL REGULATORY PROTEIN"/>
    <property type="match status" value="1"/>
</dbReference>
<dbReference type="Gene3D" id="2.60.120.10">
    <property type="entry name" value="Jelly Rolls"/>
    <property type="match status" value="1"/>
</dbReference>
<reference evidence="2 3" key="1">
    <citation type="submission" date="2020-08" db="EMBL/GenBank/DDBJ databases">
        <title>Genomic Encyclopedia of Archaeal and Bacterial Type Strains, Phase II (KMG-II): from individual species to whole genera.</title>
        <authorList>
            <person name="Goeker M."/>
        </authorList>
    </citation>
    <scope>NUCLEOTIDE SEQUENCE [LARGE SCALE GENOMIC DNA]</scope>
    <source>
        <strain evidence="2 3">DSM 43850</strain>
    </source>
</reference>
<dbReference type="SMART" id="SM00100">
    <property type="entry name" value="cNMP"/>
    <property type="match status" value="1"/>
</dbReference>
<dbReference type="Proteomes" id="UP000517916">
    <property type="component" value="Unassembled WGS sequence"/>
</dbReference>
<dbReference type="InterPro" id="IPR018490">
    <property type="entry name" value="cNMP-bd_dom_sf"/>
</dbReference>
<keyword evidence="3" id="KW-1185">Reference proteome</keyword>